<sequence>MKRILYTLTFFLSSLASSLLHAQVTSWENSPLNYQNSPLNYQNSPLNYNNSPLNYQNSPMNYNSNNGVYDNSGKRIGYEVTAPSGVTNIFDNNGNRTGYSPSKR</sequence>
<evidence type="ECO:0000313" key="3">
    <source>
        <dbReference type="Proteomes" id="UP000501090"/>
    </source>
</evidence>
<dbReference type="EMBL" id="CP028940">
    <property type="protein sequence ID" value="QKM61547.1"/>
    <property type="molecule type" value="Genomic_DNA"/>
</dbReference>
<accession>A0A6M9PRQ4</accession>
<keyword evidence="3" id="KW-1185">Reference proteome</keyword>
<evidence type="ECO:0000256" key="1">
    <source>
        <dbReference type="SAM" id="SignalP"/>
    </source>
</evidence>
<reference evidence="2 3" key="1">
    <citation type="submission" date="2018-04" db="EMBL/GenBank/DDBJ databases">
        <title>Polynucleobacter sp. UK-Long2-W17 genome.</title>
        <authorList>
            <person name="Hahn M.W."/>
        </authorList>
    </citation>
    <scope>NUCLEOTIDE SEQUENCE [LARGE SCALE GENOMIC DNA]</scope>
    <source>
        <strain evidence="2 3">UK-Long2-W17</strain>
    </source>
</reference>
<feature type="signal peptide" evidence="1">
    <location>
        <begin position="1"/>
        <end position="22"/>
    </location>
</feature>
<feature type="chain" id="PRO_5026859654" evidence="1">
    <location>
        <begin position="23"/>
        <end position="104"/>
    </location>
</feature>
<dbReference type="RefSeq" id="WP_173960489.1">
    <property type="nucleotide sequence ID" value="NZ_CBCSCC010000011.1"/>
</dbReference>
<evidence type="ECO:0000313" key="2">
    <source>
        <dbReference type="EMBL" id="QKM61547.1"/>
    </source>
</evidence>
<keyword evidence="1" id="KW-0732">Signal</keyword>
<name>A0A6M9PRQ4_9BURK</name>
<dbReference type="KEGG" id="pard:DN92_06615"/>
<organism evidence="2 3">
    <name type="scientific">Polynucleobacter arcticus</name>
    <dbReference type="NCBI Taxonomy" id="1743165"/>
    <lineage>
        <taxon>Bacteria</taxon>
        <taxon>Pseudomonadati</taxon>
        <taxon>Pseudomonadota</taxon>
        <taxon>Betaproteobacteria</taxon>
        <taxon>Burkholderiales</taxon>
        <taxon>Burkholderiaceae</taxon>
        <taxon>Polynucleobacter</taxon>
    </lineage>
</organism>
<proteinExistence type="predicted"/>
<gene>
    <name evidence="2" type="ORF">DN92_06615</name>
</gene>
<dbReference type="Proteomes" id="UP000501090">
    <property type="component" value="Chromosome"/>
</dbReference>
<protein>
    <submittedName>
        <fullName evidence="2">Uncharacterized protein</fullName>
    </submittedName>
</protein>
<dbReference type="AlphaFoldDB" id="A0A6M9PRQ4"/>